<protein>
    <submittedName>
        <fullName evidence="3">Uncharacterized protein</fullName>
    </submittedName>
</protein>
<evidence type="ECO:0000256" key="1">
    <source>
        <dbReference type="SAM" id="MobiDB-lite"/>
    </source>
</evidence>
<keyword evidence="2" id="KW-1133">Transmembrane helix</keyword>
<keyword evidence="2" id="KW-0472">Membrane</keyword>
<dbReference type="Proteomes" id="UP001445472">
    <property type="component" value="Unassembled WGS sequence"/>
</dbReference>
<sequence>MARVVGLWSGLWLLLQVAAVFAVRFVAADSWRGALVTGPLCGTAAWLAMVGFAGSDRRRKRRSENLVEQMGPPPVPVFPEEPPRPPHPLSGVLGTTPFDLAHRDGQTVLRVGDWETVIEPDTHVRHRAHLLWKTFSVAPPGRPAFVLRYHLPWGLQVFARHELDFLVAQMDDPGLELTAELGGDTGWISADAAR</sequence>
<keyword evidence="4" id="KW-1185">Reference proteome</keyword>
<organism evidence="3 4">
    <name type="scientific">Streptomyces xantholiticus</name>
    <dbReference type="NCBI Taxonomy" id="68285"/>
    <lineage>
        <taxon>Bacteria</taxon>
        <taxon>Bacillati</taxon>
        <taxon>Actinomycetota</taxon>
        <taxon>Actinomycetes</taxon>
        <taxon>Kitasatosporales</taxon>
        <taxon>Streptomycetaceae</taxon>
        <taxon>Streptomyces</taxon>
    </lineage>
</organism>
<comment type="caution">
    <text evidence="3">The sequence shown here is derived from an EMBL/GenBank/DDBJ whole genome shotgun (WGS) entry which is preliminary data.</text>
</comment>
<feature type="region of interest" description="Disordered" evidence="1">
    <location>
        <begin position="61"/>
        <end position="83"/>
    </location>
</feature>
<gene>
    <name evidence="3" type="ORF">ABT276_16250</name>
</gene>
<evidence type="ECO:0000313" key="4">
    <source>
        <dbReference type="Proteomes" id="UP001445472"/>
    </source>
</evidence>
<dbReference type="EMBL" id="JBEPBX010000012">
    <property type="protein sequence ID" value="MER6614888.1"/>
    <property type="molecule type" value="Genomic_DNA"/>
</dbReference>
<proteinExistence type="predicted"/>
<feature type="compositionally biased region" description="Pro residues" evidence="1">
    <location>
        <begin position="71"/>
        <end position="83"/>
    </location>
</feature>
<dbReference type="RefSeq" id="WP_351976581.1">
    <property type="nucleotide sequence ID" value="NZ_JBEPBX010000012.1"/>
</dbReference>
<name>A0ABV1UVR3_9ACTN</name>
<accession>A0ABV1UVR3</accession>
<feature type="transmembrane region" description="Helical" evidence="2">
    <location>
        <begin position="32"/>
        <end position="53"/>
    </location>
</feature>
<keyword evidence="2" id="KW-0812">Transmembrane</keyword>
<evidence type="ECO:0000256" key="2">
    <source>
        <dbReference type="SAM" id="Phobius"/>
    </source>
</evidence>
<evidence type="ECO:0000313" key="3">
    <source>
        <dbReference type="EMBL" id="MER6614888.1"/>
    </source>
</evidence>
<reference evidence="3 4" key="1">
    <citation type="submission" date="2024-06" db="EMBL/GenBank/DDBJ databases">
        <title>The Natural Products Discovery Center: Release of the First 8490 Sequenced Strains for Exploring Actinobacteria Biosynthetic Diversity.</title>
        <authorList>
            <person name="Kalkreuter E."/>
            <person name="Kautsar S.A."/>
            <person name="Yang D."/>
            <person name="Bader C.D."/>
            <person name="Teijaro C.N."/>
            <person name="Fluegel L."/>
            <person name="Davis C.M."/>
            <person name="Simpson J.R."/>
            <person name="Lauterbach L."/>
            <person name="Steele A.D."/>
            <person name="Gui C."/>
            <person name="Meng S."/>
            <person name="Li G."/>
            <person name="Viehrig K."/>
            <person name="Ye F."/>
            <person name="Su P."/>
            <person name="Kiefer A.F."/>
            <person name="Nichols A."/>
            <person name="Cepeda A.J."/>
            <person name="Yan W."/>
            <person name="Fan B."/>
            <person name="Jiang Y."/>
            <person name="Adhikari A."/>
            <person name="Zheng C.-J."/>
            <person name="Schuster L."/>
            <person name="Cowan T.M."/>
            <person name="Smanski M.J."/>
            <person name="Chevrette M.G."/>
            <person name="De Carvalho L.P.S."/>
            <person name="Shen B."/>
        </authorList>
    </citation>
    <scope>NUCLEOTIDE SEQUENCE [LARGE SCALE GENOMIC DNA]</scope>
    <source>
        <strain evidence="3 4">NPDC000837</strain>
    </source>
</reference>